<evidence type="ECO:0000259" key="4">
    <source>
        <dbReference type="Pfam" id="PF00370"/>
    </source>
</evidence>
<dbReference type="GO" id="GO:0005975">
    <property type="term" value="P:carbohydrate metabolic process"/>
    <property type="evidence" value="ECO:0007669"/>
    <property type="project" value="InterPro"/>
</dbReference>
<dbReference type="EMBL" id="RBVX01000001">
    <property type="protein sequence ID" value="RSL35353.1"/>
    <property type="molecule type" value="Genomic_DNA"/>
</dbReference>
<dbReference type="RefSeq" id="WP_125553891.1">
    <property type="nucleotide sequence ID" value="NZ_RBVX01000001.1"/>
</dbReference>
<name>A0A428NAE9_9BACI</name>
<dbReference type="Gene3D" id="3.30.420.40">
    <property type="match status" value="1"/>
</dbReference>
<evidence type="ECO:0000256" key="2">
    <source>
        <dbReference type="ARBA" id="ARBA00022679"/>
    </source>
</evidence>
<gene>
    <name evidence="5" type="ORF">D7Z54_01965</name>
</gene>
<dbReference type="SUPFAM" id="SSF53067">
    <property type="entry name" value="Actin-like ATPase domain"/>
    <property type="match status" value="1"/>
</dbReference>
<dbReference type="InterPro" id="IPR018483">
    <property type="entry name" value="Carb_kinase_FGGY_CS"/>
</dbReference>
<comment type="similarity">
    <text evidence="1">Belongs to the FGGY kinase family.</text>
</comment>
<protein>
    <recommendedName>
        <fullName evidence="4">Carbohydrate kinase FGGY N-terminal domain-containing protein</fullName>
    </recommendedName>
</protein>
<dbReference type="Pfam" id="PF00370">
    <property type="entry name" value="FGGY_N"/>
    <property type="match status" value="1"/>
</dbReference>
<feature type="domain" description="Carbohydrate kinase FGGY N-terminal" evidence="4">
    <location>
        <begin position="4"/>
        <end position="246"/>
    </location>
</feature>
<evidence type="ECO:0000256" key="1">
    <source>
        <dbReference type="ARBA" id="ARBA00009156"/>
    </source>
</evidence>
<dbReference type="AlphaFoldDB" id="A0A428NAE9"/>
<dbReference type="Proteomes" id="UP000275076">
    <property type="component" value="Unassembled WGS sequence"/>
</dbReference>
<dbReference type="GO" id="GO:0016773">
    <property type="term" value="F:phosphotransferase activity, alcohol group as acceptor"/>
    <property type="evidence" value="ECO:0007669"/>
    <property type="project" value="InterPro"/>
</dbReference>
<keyword evidence="2" id="KW-0808">Transferase</keyword>
<dbReference type="InterPro" id="IPR043129">
    <property type="entry name" value="ATPase_NBD"/>
</dbReference>
<accession>A0A428NAE9</accession>
<evidence type="ECO:0000313" key="5">
    <source>
        <dbReference type="EMBL" id="RSL35353.1"/>
    </source>
</evidence>
<dbReference type="InterPro" id="IPR050406">
    <property type="entry name" value="FGGY_Carb_Kinase"/>
</dbReference>
<sequence>MKAVIGIDIGTTSAKAVVFHSNGSVITEAETPYSVLEPYPGHMEQDPHEIEQALINSLHEVMSTSNLSSTDFQAIGISSAMHSLICVDNSMRPLTNVIIWSDRRSVPQVERLRPDERKALYENTGTPIHPMSPLLKLRWMYEENYNPYKTAASYISMKEYILRKWFNQAVVDYATASASGLFNIHHLEWDSYALEYAGISAEQLSTPVPPTHIVTGLDKKISLQTGLQQDIPVAVGASDGPLANIGVGAVDNSKTVITVGTSGAVRQFVNKPLLDPQMRVFVMR</sequence>
<keyword evidence="6" id="KW-1185">Reference proteome</keyword>
<reference evidence="5 6" key="1">
    <citation type="submission" date="2018-10" db="EMBL/GenBank/DDBJ databases">
        <title>Draft genome sequence of Bacillus salarius IM0101, isolated from a hypersaline soil in Inner Mongolia, China.</title>
        <authorList>
            <person name="Yamprayoonswat W."/>
            <person name="Boonvisut S."/>
            <person name="Jumpathong W."/>
            <person name="Sittihan S."/>
            <person name="Ruangsuj P."/>
            <person name="Wanthongcharoen S."/>
            <person name="Thongpramul N."/>
            <person name="Pimmason S."/>
            <person name="Yu B."/>
            <person name="Yasawong M."/>
        </authorList>
    </citation>
    <scope>NUCLEOTIDE SEQUENCE [LARGE SCALE GENOMIC DNA]</scope>
    <source>
        <strain evidence="5 6">IM0101</strain>
    </source>
</reference>
<comment type="caution">
    <text evidence="5">The sequence shown here is derived from an EMBL/GenBank/DDBJ whole genome shotgun (WGS) entry which is preliminary data.</text>
</comment>
<dbReference type="PANTHER" id="PTHR43095:SF2">
    <property type="entry name" value="GLUCONOKINASE"/>
    <property type="match status" value="1"/>
</dbReference>
<evidence type="ECO:0000313" key="6">
    <source>
        <dbReference type="Proteomes" id="UP000275076"/>
    </source>
</evidence>
<dbReference type="OrthoDB" id="9805576at2"/>
<dbReference type="GO" id="GO:0016301">
    <property type="term" value="F:kinase activity"/>
    <property type="evidence" value="ECO:0007669"/>
    <property type="project" value="UniProtKB-KW"/>
</dbReference>
<dbReference type="InterPro" id="IPR018484">
    <property type="entry name" value="FGGY_N"/>
</dbReference>
<proteinExistence type="inferred from homology"/>
<dbReference type="PANTHER" id="PTHR43095">
    <property type="entry name" value="SUGAR KINASE"/>
    <property type="match status" value="1"/>
</dbReference>
<keyword evidence="3" id="KW-0418">Kinase</keyword>
<organism evidence="5 6">
    <name type="scientific">Salibacterium salarium</name>
    <dbReference type="NCBI Taxonomy" id="284579"/>
    <lineage>
        <taxon>Bacteria</taxon>
        <taxon>Bacillati</taxon>
        <taxon>Bacillota</taxon>
        <taxon>Bacilli</taxon>
        <taxon>Bacillales</taxon>
        <taxon>Bacillaceae</taxon>
    </lineage>
</organism>
<dbReference type="PROSITE" id="PS00933">
    <property type="entry name" value="FGGY_KINASES_1"/>
    <property type="match status" value="1"/>
</dbReference>
<evidence type="ECO:0000256" key="3">
    <source>
        <dbReference type="ARBA" id="ARBA00022777"/>
    </source>
</evidence>